<accession>A0ABR4Q561</accession>
<dbReference type="Proteomes" id="UP001651158">
    <property type="component" value="Unassembled WGS sequence"/>
</dbReference>
<comment type="caution">
    <text evidence="1">The sequence shown here is derived from an EMBL/GenBank/DDBJ whole genome shotgun (WGS) entry which is preliminary data.</text>
</comment>
<proteinExistence type="predicted"/>
<evidence type="ECO:0000313" key="1">
    <source>
        <dbReference type="EMBL" id="KAL5104821.1"/>
    </source>
</evidence>
<organism evidence="1 2">
    <name type="scientific">Taenia crassiceps</name>
    <dbReference type="NCBI Taxonomy" id="6207"/>
    <lineage>
        <taxon>Eukaryota</taxon>
        <taxon>Metazoa</taxon>
        <taxon>Spiralia</taxon>
        <taxon>Lophotrochozoa</taxon>
        <taxon>Platyhelminthes</taxon>
        <taxon>Cestoda</taxon>
        <taxon>Eucestoda</taxon>
        <taxon>Cyclophyllidea</taxon>
        <taxon>Taeniidae</taxon>
        <taxon>Taenia</taxon>
    </lineage>
</organism>
<dbReference type="EMBL" id="JAKROA010000010">
    <property type="protein sequence ID" value="KAL5104821.1"/>
    <property type="molecule type" value="Genomic_DNA"/>
</dbReference>
<gene>
    <name evidence="1" type="ORF">TcWFU_000899</name>
</gene>
<sequence>MVSGLNCLFRPPNEVVRRDRQWNYLDSPLNLIPIPRAPTPTFGEVTPRPQVWHKGDAFFPVLPNGSITVHGPSNYILQVSGITSTKSITPIERTHTRMC</sequence>
<reference evidence="1 2" key="1">
    <citation type="journal article" date="2022" name="Front. Cell. Infect. Microbiol.">
        <title>The Genomes of Two Strains of Taenia crassiceps the Animal Model for the Study of Human Cysticercosis.</title>
        <authorList>
            <person name="Bobes R.J."/>
            <person name="Estrada K."/>
            <person name="Rios-Valencia D.G."/>
            <person name="Calderon-Gallegos A."/>
            <person name="de la Torre P."/>
            <person name="Carrero J.C."/>
            <person name="Sanchez-Flores A."/>
            <person name="Laclette J.P."/>
        </authorList>
    </citation>
    <scope>NUCLEOTIDE SEQUENCE [LARGE SCALE GENOMIC DNA]</scope>
    <source>
        <strain evidence="1">WFUcys</strain>
    </source>
</reference>
<evidence type="ECO:0000313" key="2">
    <source>
        <dbReference type="Proteomes" id="UP001651158"/>
    </source>
</evidence>
<name>A0ABR4Q561_9CEST</name>
<protein>
    <submittedName>
        <fullName evidence="1">Uncharacterized protein</fullName>
    </submittedName>
</protein>
<keyword evidence="2" id="KW-1185">Reference proteome</keyword>